<accession>A0A165KLH9</accession>
<protein>
    <submittedName>
        <fullName evidence="1">Uncharacterized protein</fullName>
    </submittedName>
</protein>
<evidence type="ECO:0000313" key="1">
    <source>
        <dbReference type="EMBL" id="KZV96530.1"/>
    </source>
</evidence>
<organism evidence="1 2">
    <name type="scientific">Exidia glandulosa HHB12029</name>
    <dbReference type="NCBI Taxonomy" id="1314781"/>
    <lineage>
        <taxon>Eukaryota</taxon>
        <taxon>Fungi</taxon>
        <taxon>Dikarya</taxon>
        <taxon>Basidiomycota</taxon>
        <taxon>Agaricomycotina</taxon>
        <taxon>Agaricomycetes</taxon>
        <taxon>Auriculariales</taxon>
        <taxon>Exidiaceae</taxon>
        <taxon>Exidia</taxon>
    </lineage>
</organism>
<dbReference type="EMBL" id="KV425941">
    <property type="protein sequence ID" value="KZV96530.1"/>
    <property type="molecule type" value="Genomic_DNA"/>
</dbReference>
<keyword evidence="2" id="KW-1185">Reference proteome</keyword>
<proteinExistence type="predicted"/>
<name>A0A165KLH9_EXIGL</name>
<reference evidence="1 2" key="1">
    <citation type="journal article" date="2016" name="Mol. Biol. Evol.">
        <title>Comparative Genomics of Early-Diverging Mushroom-Forming Fungi Provides Insights into the Origins of Lignocellulose Decay Capabilities.</title>
        <authorList>
            <person name="Nagy L.G."/>
            <person name="Riley R."/>
            <person name="Tritt A."/>
            <person name="Adam C."/>
            <person name="Daum C."/>
            <person name="Floudas D."/>
            <person name="Sun H."/>
            <person name="Yadav J.S."/>
            <person name="Pangilinan J."/>
            <person name="Larsson K.H."/>
            <person name="Matsuura K."/>
            <person name="Barry K."/>
            <person name="Labutti K."/>
            <person name="Kuo R."/>
            <person name="Ohm R.A."/>
            <person name="Bhattacharya S.S."/>
            <person name="Shirouzu T."/>
            <person name="Yoshinaga Y."/>
            <person name="Martin F.M."/>
            <person name="Grigoriev I.V."/>
            <person name="Hibbett D.S."/>
        </authorList>
    </citation>
    <scope>NUCLEOTIDE SEQUENCE [LARGE SCALE GENOMIC DNA]</scope>
    <source>
        <strain evidence="1 2">HHB12029</strain>
    </source>
</reference>
<sequence>MNLVGRLYCREMARWTMLRARRGRRRGMSWTTTGCDDEWAACASDCRSCCGSRSNYVLSDLQDSWTWRWTLWTTRARYAGRRQQASLNWIASLSYLVAAELGVCSVVTVRAHRFGQDGSTTYSTSQSTHATTRTSVHDISLTDFRSRSSSTQTHCCGRCSGELRDRNNASWAFERCHARRLIKLPRSDRRFRPCAFCERETAASVCALLRVNVHTELWLRMDGHCCSPLVLGPRTRS</sequence>
<gene>
    <name evidence="1" type="ORF">EXIGLDRAFT_420376</name>
</gene>
<dbReference type="AlphaFoldDB" id="A0A165KLH9"/>
<dbReference type="Proteomes" id="UP000077266">
    <property type="component" value="Unassembled WGS sequence"/>
</dbReference>
<evidence type="ECO:0000313" key="2">
    <source>
        <dbReference type="Proteomes" id="UP000077266"/>
    </source>
</evidence>
<dbReference type="InParanoid" id="A0A165KLH9"/>